<dbReference type="NCBIfam" id="TIGR00756">
    <property type="entry name" value="PPR"/>
    <property type="match status" value="6"/>
</dbReference>
<dbReference type="PANTHER" id="PTHR47926:SF376">
    <property type="entry name" value="TETRATRICOPEPTIDE-LIKE HELICAL DOMAIN SUPERFAMILY"/>
    <property type="match status" value="1"/>
</dbReference>
<accession>A0AAN8VUW1</accession>
<dbReference type="InterPro" id="IPR046848">
    <property type="entry name" value="E_motif"/>
</dbReference>
<organism evidence="3 4">
    <name type="scientific">Dillenia turbinata</name>
    <dbReference type="NCBI Taxonomy" id="194707"/>
    <lineage>
        <taxon>Eukaryota</taxon>
        <taxon>Viridiplantae</taxon>
        <taxon>Streptophyta</taxon>
        <taxon>Embryophyta</taxon>
        <taxon>Tracheophyta</taxon>
        <taxon>Spermatophyta</taxon>
        <taxon>Magnoliopsida</taxon>
        <taxon>eudicotyledons</taxon>
        <taxon>Gunneridae</taxon>
        <taxon>Pentapetalae</taxon>
        <taxon>Dilleniales</taxon>
        <taxon>Dilleniaceae</taxon>
        <taxon>Dillenia</taxon>
    </lineage>
</organism>
<reference evidence="3 4" key="1">
    <citation type="submission" date="2023-12" db="EMBL/GenBank/DDBJ databases">
        <title>A high-quality genome assembly for Dillenia turbinata (Dilleniales).</title>
        <authorList>
            <person name="Chanderbali A."/>
        </authorList>
    </citation>
    <scope>NUCLEOTIDE SEQUENCE [LARGE SCALE GENOMIC DNA]</scope>
    <source>
        <strain evidence="3">LSX21</strain>
        <tissue evidence="3">Leaf</tissue>
    </source>
</reference>
<evidence type="ECO:0000256" key="1">
    <source>
        <dbReference type="ARBA" id="ARBA00022737"/>
    </source>
</evidence>
<dbReference type="InterPro" id="IPR011990">
    <property type="entry name" value="TPR-like_helical_dom_sf"/>
</dbReference>
<name>A0AAN8VUW1_9MAGN</name>
<dbReference type="InterPro" id="IPR002885">
    <property type="entry name" value="PPR_rpt"/>
</dbReference>
<dbReference type="GO" id="GO:0009451">
    <property type="term" value="P:RNA modification"/>
    <property type="evidence" value="ECO:0007669"/>
    <property type="project" value="InterPro"/>
</dbReference>
<keyword evidence="1" id="KW-0677">Repeat</keyword>
<feature type="repeat" description="PPR" evidence="2">
    <location>
        <begin position="356"/>
        <end position="390"/>
    </location>
</feature>
<evidence type="ECO:0000313" key="3">
    <source>
        <dbReference type="EMBL" id="KAK6940700.1"/>
    </source>
</evidence>
<dbReference type="Pfam" id="PF01535">
    <property type="entry name" value="PPR"/>
    <property type="match status" value="4"/>
</dbReference>
<evidence type="ECO:0000313" key="4">
    <source>
        <dbReference type="Proteomes" id="UP001370490"/>
    </source>
</evidence>
<dbReference type="Pfam" id="PF20431">
    <property type="entry name" value="E_motif"/>
    <property type="match status" value="1"/>
</dbReference>
<feature type="repeat" description="PPR" evidence="2">
    <location>
        <begin position="255"/>
        <end position="289"/>
    </location>
</feature>
<feature type="repeat" description="PPR" evidence="2">
    <location>
        <begin position="493"/>
        <end position="527"/>
    </location>
</feature>
<dbReference type="SUPFAM" id="SSF48452">
    <property type="entry name" value="TPR-like"/>
    <property type="match status" value="1"/>
</dbReference>
<dbReference type="EMBL" id="JBAMMX010000005">
    <property type="protein sequence ID" value="KAK6940700.1"/>
    <property type="molecule type" value="Genomic_DNA"/>
</dbReference>
<dbReference type="FunFam" id="1.25.40.10:FF:000184">
    <property type="entry name" value="Pentatricopeptide repeat-containing protein, chloroplastic"/>
    <property type="match status" value="1"/>
</dbReference>
<proteinExistence type="predicted"/>
<keyword evidence="4" id="KW-1185">Reference proteome</keyword>
<dbReference type="AlphaFoldDB" id="A0AAN8VUW1"/>
<feature type="repeat" description="PPR" evidence="2">
    <location>
        <begin position="92"/>
        <end position="126"/>
    </location>
</feature>
<dbReference type="GO" id="GO:0003723">
    <property type="term" value="F:RNA binding"/>
    <property type="evidence" value="ECO:0007669"/>
    <property type="project" value="InterPro"/>
</dbReference>
<gene>
    <name evidence="3" type="ORF">RJ641_030231</name>
</gene>
<comment type="caution">
    <text evidence="3">The sequence shown here is derived from an EMBL/GenBank/DDBJ whole genome shotgun (WGS) entry which is preliminary data.</text>
</comment>
<dbReference type="FunFam" id="1.25.40.10:FF:000348">
    <property type="entry name" value="Pentatricopeptide repeat-containing protein chloroplastic"/>
    <property type="match status" value="1"/>
</dbReference>
<protein>
    <submittedName>
        <fullName evidence="3">Pentatricopeptide repeat</fullName>
    </submittedName>
</protein>
<evidence type="ECO:0000256" key="2">
    <source>
        <dbReference type="PROSITE-ProRule" id="PRU00708"/>
    </source>
</evidence>
<dbReference type="InterPro" id="IPR046960">
    <property type="entry name" value="PPR_At4g14850-like_plant"/>
</dbReference>
<dbReference type="Proteomes" id="UP001370490">
    <property type="component" value="Unassembled WGS sequence"/>
</dbReference>
<dbReference type="PANTHER" id="PTHR47926">
    <property type="entry name" value="PENTATRICOPEPTIDE REPEAT-CONTAINING PROTEIN"/>
    <property type="match status" value="1"/>
</dbReference>
<sequence length="580" mass="66152">MFAKWKNTITHFSRYSITKPITISTQIAQKHNLVTLLKKCSTLEDLRYIYASLIKNNGVQDCYLINQFIGACAALGRTDYAILAHTQMEKPNVFVYNAMIRCFVYCNSPFRALELYVHMLRAQVSPTSFTFSSLVKACRMVFACRFGQSIHTHIWKNGYESHVFVLTTLIDLYSDLGRIVDCQRVFDEMPERDVFAWTTMISVYARVGNLYLARRLFEEMPERNTASWNTIIDGYARVGDLESAELLFSQMATRDLISWTTMINCYSQNKQFNLALATFDEMRKYGIRADEVTMTTVISACAHLGALELGKEIHLYIMENGFYLDVYVGSALVDMYAKCGSLDRSLVVFFKLQEKNLFCWNSIIEALASHGHADEALSMFTRMEREKVRPNGVTFVSLLSACTHAGLVEEGRRRFLSMTSNYSISPETSHYGCMVDLLSRAGLLDEALELIRRMEIEPNSVIWGAILGGCKLHKNLEIAQLAVNKLLQLEPNNSGYYTLLLNMYAEANRWSDVLKIRSTMKELGVEKTCPGSSWIEIKRKIHQFVAADESHGVSDEIHNLLIELNWQLKLANYLPELGLE</sequence>
<dbReference type="PROSITE" id="PS51375">
    <property type="entry name" value="PPR"/>
    <property type="match status" value="5"/>
</dbReference>
<dbReference type="Pfam" id="PF13041">
    <property type="entry name" value="PPR_2"/>
    <property type="match status" value="3"/>
</dbReference>
<dbReference type="Gene3D" id="1.25.40.10">
    <property type="entry name" value="Tetratricopeptide repeat domain"/>
    <property type="match status" value="4"/>
</dbReference>
<feature type="repeat" description="PPR" evidence="2">
    <location>
        <begin position="193"/>
        <end position="227"/>
    </location>
</feature>